<dbReference type="Proteomes" id="UP001328107">
    <property type="component" value="Unassembled WGS sequence"/>
</dbReference>
<dbReference type="PROSITE" id="PS50181">
    <property type="entry name" value="FBOX"/>
    <property type="match status" value="1"/>
</dbReference>
<dbReference type="Pfam" id="PF00646">
    <property type="entry name" value="F-box"/>
    <property type="match status" value="1"/>
</dbReference>
<comment type="caution">
    <text evidence="2">The sequence shown here is derived from an EMBL/GenBank/DDBJ whole genome shotgun (WGS) entry which is preliminary data.</text>
</comment>
<reference evidence="3" key="1">
    <citation type="submission" date="2022-10" db="EMBL/GenBank/DDBJ databases">
        <title>Genome assembly of Pristionchus species.</title>
        <authorList>
            <person name="Yoshida K."/>
            <person name="Sommer R.J."/>
        </authorList>
    </citation>
    <scope>NUCLEOTIDE SEQUENCE [LARGE SCALE GENOMIC DNA]</scope>
    <source>
        <strain evidence="3">RS5460</strain>
    </source>
</reference>
<evidence type="ECO:0000313" key="2">
    <source>
        <dbReference type="EMBL" id="GMR52049.1"/>
    </source>
</evidence>
<evidence type="ECO:0000313" key="3">
    <source>
        <dbReference type="Proteomes" id="UP001328107"/>
    </source>
</evidence>
<gene>
    <name evidence="2" type="ORF">PMAYCL1PPCAC_22244</name>
</gene>
<proteinExistence type="predicted"/>
<dbReference type="EMBL" id="BTRK01000005">
    <property type="protein sequence ID" value="GMR52049.1"/>
    <property type="molecule type" value="Genomic_DNA"/>
</dbReference>
<organism evidence="2 3">
    <name type="scientific">Pristionchus mayeri</name>
    <dbReference type="NCBI Taxonomy" id="1317129"/>
    <lineage>
        <taxon>Eukaryota</taxon>
        <taxon>Metazoa</taxon>
        <taxon>Ecdysozoa</taxon>
        <taxon>Nematoda</taxon>
        <taxon>Chromadorea</taxon>
        <taxon>Rhabditida</taxon>
        <taxon>Rhabditina</taxon>
        <taxon>Diplogasteromorpha</taxon>
        <taxon>Diplogasteroidea</taxon>
        <taxon>Neodiplogasteridae</taxon>
        <taxon>Pristionchus</taxon>
    </lineage>
</organism>
<accession>A0AAN5I5D0</accession>
<feature type="non-terminal residue" evidence="2">
    <location>
        <position position="1"/>
    </location>
</feature>
<protein>
    <recommendedName>
        <fullName evidence="1">F-box domain-containing protein</fullName>
    </recommendedName>
</protein>
<sequence>DIFSLPDVFLRDLMKTVEIKDRLRLRLTCRAFEKLVAESHAGYFHHGGMHQAPVDNSFKFYIGVAHFKDIEASDEGFRQCINLRNRLFSGIELESFSVNFGDDATVLSKEFIRKFTQNFKIDHMTFLYVLSLVQLSIIREMMSWFPQCKADISLYFWPGSDVLQSLPPLKALSIFDSNTDYDASNWPWQIDSALFFDLLSKHTCLNLNNVSILSGDLERTVLIISDERREKNIQILVKKAIVAEWLKSHRIFQSYKKGDRHGQYEVASELGQRTNMGLRYTKATSRPCLIEVLGNVWEEGNTHINMKNVE</sequence>
<keyword evidence="3" id="KW-1185">Reference proteome</keyword>
<dbReference type="AlphaFoldDB" id="A0AAN5I5D0"/>
<evidence type="ECO:0000259" key="1">
    <source>
        <dbReference type="PROSITE" id="PS50181"/>
    </source>
</evidence>
<feature type="domain" description="F-box" evidence="1">
    <location>
        <begin position="1"/>
        <end position="46"/>
    </location>
</feature>
<dbReference type="InterPro" id="IPR001810">
    <property type="entry name" value="F-box_dom"/>
</dbReference>
<name>A0AAN5I5D0_9BILA</name>